<evidence type="ECO:0000313" key="1">
    <source>
        <dbReference type="EMBL" id="OXM68430.1"/>
    </source>
</evidence>
<dbReference type="RefSeq" id="WP_093947752.1">
    <property type="nucleotide sequence ID" value="NZ_NMUL01000010.1"/>
</dbReference>
<gene>
    <name evidence="1" type="ORF">CF165_13030</name>
</gene>
<keyword evidence="2" id="KW-1185">Reference proteome</keyword>
<dbReference type="AlphaFoldDB" id="A0A229TBQ9"/>
<organism evidence="1 2">
    <name type="scientific">Amycolatopsis vastitatis</name>
    <dbReference type="NCBI Taxonomy" id="1905142"/>
    <lineage>
        <taxon>Bacteria</taxon>
        <taxon>Bacillati</taxon>
        <taxon>Actinomycetota</taxon>
        <taxon>Actinomycetes</taxon>
        <taxon>Pseudonocardiales</taxon>
        <taxon>Pseudonocardiaceae</taxon>
        <taxon>Amycolatopsis</taxon>
    </lineage>
</organism>
<reference evidence="2" key="1">
    <citation type="submission" date="2017-07" db="EMBL/GenBank/DDBJ databases">
        <title>Comparative genome mining reveals phylogenetic distribution patterns of secondary metabolites in Amycolatopsis.</title>
        <authorList>
            <person name="Adamek M."/>
            <person name="Alanjary M."/>
            <person name="Sales-Ortells H."/>
            <person name="Goodfellow M."/>
            <person name="Bull A.T."/>
            <person name="Kalinowski J."/>
            <person name="Ziemert N."/>
        </authorList>
    </citation>
    <scope>NUCLEOTIDE SEQUENCE [LARGE SCALE GENOMIC DNA]</scope>
    <source>
        <strain evidence="2">H5</strain>
    </source>
</reference>
<dbReference type="Proteomes" id="UP000215199">
    <property type="component" value="Unassembled WGS sequence"/>
</dbReference>
<evidence type="ECO:0000313" key="2">
    <source>
        <dbReference type="Proteomes" id="UP000215199"/>
    </source>
</evidence>
<accession>A0A229TBQ9</accession>
<sequence length="86" mass="8955">MNRIECAAAKSTLEALEINHEIAAPVLTPVLVTVTVAGFAGGAAVGYVQCARHGCIDESGDGIRMTDIREMSVSELLQARQDAAVA</sequence>
<dbReference type="EMBL" id="NMUL01000010">
    <property type="protein sequence ID" value="OXM68430.1"/>
    <property type="molecule type" value="Genomic_DNA"/>
</dbReference>
<name>A0A229TBQ9_9PSEU</name>
<comment type="caution">
    <text evidence="1">The sequence shown here is derived from an EMBL/GenBank/DDBJ whole genome shotgun (WGS) entry which is preliminary data.</text>
</comment>
<proteinExistence type="predicted"/>
<protein>
    <submittedName>
        <fullName evidence="1">Uncharacterized protein</fullName>
    </submittedName>
</protein>